<protein>
    <submittedName>
        <fullName evidence="2">Helix-turn-helix transcriptional regulator</fullName>
    </submittedName>
</protein>
<dbReference type="SUPFAM" id="SSF47413">
    <property type="entry name" value="lambda repressor-like DNA-binding domains"/>
    <property type="match status" value="1"/>
</dbReference>
<dbReference type="Pfam" id="PF17765">
    <property type="entry name" value="MLTR_LBD"/>
    <property type="match status" value="1"/>
</dbReference>
<dbReference type="InterPro" id="IPR010982">
    <property type="entry name" value="Lambda_DNA-bd_dom_sf"/>
</dbReference>
<dbReference type="Gene3D" id="1.10.260.40">
    <property type="entry name" value="lambda repressor-like DNA-binding domains"/>
    <property type="match status" value="1"/>
</dbReference>
<name>A0ABP6MCU6_9ACTN</name>
<dbReference type="InterPro" id="IPR041413">
    <property type="entry name" value="MLTR_LBD"/>
</dbReference>
<dbReference type="PANTHER" id="PTHR35010">
    <property type="entry name" value="BLL4672 PROTEIN-RELATED"/>
    <property type="match status" value="1"/>
</dbReference>
<gene>
    <name evidence="2" type="ORF">GCM10010449_11260</name>
</gene>
<accession>A0ABP6MCU6</accession>
<evidence type="ECO:0000313" key="3">
    <source>
        <dbReference type="Proteomes" id="UP001501637"/>
    </source>
</evidence>
<keyword evidence="3" id="KW-1185">Reference proteome</keyword>
<comment type="caution">
    <text evidence="2">The sequence shown here is derived from an EMBL/GenBank/DDBJ whole genome shotgun (WGS) entry which is preliminary data.</text>
</comment>
<evidence type="ECO:0000259" key="1">
    <source>
        <dbReference type="SMART" id="SM00530"/>
    </source>
</evidence>
<dbReference type="EMBL" id="BAAAUG010000021">
    <property type="protein sequence ID" value="GAA3089179.1"/>
    <property type="molecule type" value="Genomic_DNA"/>
</dbReference>
<sequence>MDARRQDLGRMLRAWRAARPLEAVPTLVPGRGRRARLTQLDMALLLGVSERWYRALESGEDRPYSREFIAGVVRILGLGPAQAAALYRGTGHTEPQAGHVDPAPELLELVRRQRCISFLCDEAWDVIHANDIAARHCPWLVRPQANVMLWAFSEEARYQLRAWQNSWAEPLLGQLRLSWQHCGENTRLDEVVHAIRRAPEVERLWQSHAPAGRFPLGSARPMYLPTVSPRPTEVRVAACVPCDAPTLRWIMLTPADSAITFP</sequence>
<proteinExistence type="predicted"/>
<dbReference type="PANTHER" id="PTHR35010:SF2">
    <property type="entry name" value="BLL4672 PROTEIN"/>
    <property type="match status" value="1"/>
</dbReference>
<dbReference type="Pfam" id="PF13560">
    <property type="entry name" value="HTH_31"/>
    <property type="match status" value="1"/>
</dbReference>
<dbReference type="Proteomes" id="UP001501637">
    <property type="component" value="Unassembled WGS sequence"/>
</dbReference>
<feature type="domain" description="HTH cro/C1-type" evidence="1">
    <location>
        <begin position="11"/>
        <end position="83"/>
    </location>
</feature>
<dbReference type="SMART" id="SM00530">
    <property type="entry name" value="HTH_XRE"/>
    <property type="match status" value="1"/>
</dbReference>
<organism evidence="2 3">
    <name type="scientific">Streptomyces rectiviolaceus</name>
    <dbReference type="NCBI Taxonomy" id="332591"/>
    <lineage>
        <taxon>Bacteria</taxon>
        <taxon>Bacillati</taxon>
        <taxon>Actinomycetota</taxon>
        <taxon>Actinomycetes</taxon>
        <taxon>Kitasatosporales</taxon>
        <taxon>Streptomycetaceae</taxon>
        <taxon>Streptomyces</taxon>
    </lineage>
</organism>
<evidence type="ECO:0000313" key="2">
    <source>
        <dbReference type="EMBL" id="GAA3089179.1"/>
    </source>
</evidence>
<dbReference type="RefSeq" id="WP_344519306.1">
    <property type="nucleotide sequence ID" value="NZ_BAAAUG010000021.1"/>
</dbReference>
<dbReference type="InterPro" id="IPR001387">
    <property type="entry name" value="Cro/C1-type_HTH"/>
</dbReference>
<dbReference type="Gene3D" id="3.30.450.180">
    <property type="match status" value="1"/>
</dbReference>
<dbReference type="CDD" id="cd00093">
    <property type="entry name" value="HTH_XRE"/>
    <property type="match status" value="1"/>
</dbReference>
<reference evidence="3" key="1">
    <citation type="journal article" date="2019" name="Int. J. Syst. Evol. Microbiol.">
        <title>The Global Catalogue of Microorganisms (GCM) 10K type strain sequencing project: providing services to taxonomists for standard genome sequencing and annotation.</title>
        <authorList>
            <consortium name="The Broad Institute Genomics Platform"/>
            <consortium name="The Broad Institute Genome Sequencing Center for Infectious Disease"/>
            <person name="Wu L."/>
            <person name="Ma J."/>
        </authorList>
    </citation>
    <scope>NUCLEOTIDE SEQUENCE [LARGE SCALE GENOMIC DNA]</scope>
    <source>
        <strain evidence="3">JCM 9092</strain>
    </source>
</reference>